<dbReference type="RefSeq" id="WP_102187581.1">
    <property type="nucleotide sequence ID" value="NZ_PNGI01000001.1"/>
</dbReference>
<evidence type="ECO:0000313" key="1">
    <source>
        <dbReference type="EMBL" id="PMC11307.1"/>
    </source>
</evidence>
<accession>A0A2N6Q8R0</accession>
<proteinExistence type="predicted"/>
<gene>
    <name evidence="1" type="ORF">CJ232_00715</name>
</gene>
<dbReference type="AlphaFoldDB" id="A0A2N6Q8R0"/>
<dbReference type="EMBL" id="PNGI01000001">
    <property type="protein sequence ID" value="PMC11307.1"/>
    <property type="molecule type" value="Genomic_DNA"/>
</dbReference>
<dbReference type="Proteomes" id="UP000235661">
    <property type="component" value="Unassembled WGS sequence"/>
</dbReference>
<sequence length="160" mass="18392">MINFIDKYTPVKVIARHKNTNFLSVRKINDYLIAQIEKKCAFLHKDKPKRLSYLLIPTTAQNSLFCSGKQSIFLIKTVYFGVLTIQTPCPKAYPQTTCYCHQAHAIKTVFTTIPQKEQTRNVLSRIFSIITFLYISLQKIGCALTKKINFLCIRLALSLQ</sequence>
<evidence type="ECO:0000313" key="2">
    <source>
        <dbReference type="Proteomes" id="UP000235661"/>
    </source>
</evidence>
<reference evidence="1 2" key="1">
    <citation type="submission" date="2017-09" db="EMBL/GenBank/DDBJ databases">
        <title>Bacterial strain isolated from the female urinary microbiota.</title>
        <authorList>
            <person name="Thomas-White K."/>
            <person name="Kumar N."/>
            <person name="Forster S."/>
            <person name="Putonti C."/>
            <person name="Lawley T."/>
            <person name="Wolfe A.J."/>
        </authorList>
    </citation>
    <scope>NUCLEOTIDE SEQUENCE [LARGE SCALE GENOMIC DNA]</scope>
    <source>
        <strain evidence="1 2">UMB0818</strain>
    </source>
</reference>
<name>A0A2N6Q8R0_9BACT</name>
<protein>
    <submittedName>
        <fullName evidence="1">Uncharacterized protein</fullName>
    </submittedName>
</protein>
<comment type="caution">
    <text evidence="1">The sequence shown here is derived from an EMBL/GenBank/DDBJ whole genome shotgun (WGS) entry which is preliminary data.</text>
</comment>
<organism evidence="1 2">
    <name type="scientific">Hoylesella timonensis</name>
    <dbReference type="NCBI Taxonomy" id="386414"/>
    <lineage>
        <taxon>Bacteria</taxon>
        <taxon>Pseudomonadati</taxon>
        <taxon>Bacteroidota</taxon>
        <taxon>Bacteroidia</taxon>
        <taxon>Bacteroidales</taxon>
        <taxon>Prevotellaceae</taxon>
        <taxon>Hoylesella</taxon>
    </lineage>
</organism>